<protein>
    <submittedName>
        <fullName evidence="2">Uncharacterized protein</fullName>
    </submittedName>
</protein>
<reference evidence="2 3" key="1">
    <citation type="submission" date="2024-12" db="EMBL/GenBank/DDBJ databases">
        <authorList>
            <person name="Hu S."/>
        </authorList>
    </citation>
    <scope>NUCLEOTIDE SEQUENCE [LARGE SCALE GENOMIC DNA]</scope>
    <source>
        <strain evidence="2 3">P-25</strain>
    </source>
</reference>
<dbReference type="Proteomes" id="UP001517367">
    <property type="component" value="Unassembled WGS sequence"/>
</dbReference>
<proteinExistence type="predicted"/>
<organism evidence="2 3">
    <name type="scientific">Pedobacter helvus</name>
    <dbReference type="NCBI Taxonomy" id="2563444"/>
    <lineage>
        <taxon>Bacteria</taxon>
        <taxon>Pseudomonadati</taxon>
        <taxon>Bacteroidota</taxon>
        <taxon>Sphingobacteriia</taxon>
        <taxon>Sphingobacteriales</taxon>
        <taxon>Sphingobacteriaceae</taxon>
        <taxon>Pedobacter</taxon>
    </lineage>
</organism>
<dbReference type="RefSeq" id="WP_138729138.1">
    <property type="nucleotide sequence ID" value="NZ_SRMP02000050.1"/>
</dbReference>
<keyword evidence="1" id="KW-0472">Membrane</keyword>
<accession>A0ABW9JLY9</accession>
<evidence type="ECO:0000313" key="3">
    <source>
        <dbReference type="Proteomes" id="UP001517367"/>
    </source>
</evidence>
<dbReference type="EMBL" id="SRMP02000050">
    <property type="protein sequence ID" value="MFN0293464.1"/>
    <property type="molecule type" value="Genomic_DNA"/>
</dbReference>
<evidence type="ECO:0000313" key="2">
    <source>
        <dbReference type="EMBL" id="MFN0293464.1"/>
    </source>
</evidence>
<evidence type="ECO:0000256" key="1">
    <source>
        <dbReference type="SAM" id="Phobius"/>
    </source>
</evidence>
<gene>
    <name evidence="2" type="ORF">E5L68_018940</name>
</gene>
<comment type="caution">
    <text evidence="2">The sequence shown here is derived from an EMBL/GenBank/DDBJ whole genome shotgun (WGS) entry which is preliminary data.</text>
</comment>
<keyword evidence="1" id="KW-0812">Transmembrane</keyword>
<keyword evidence="3" id="KW-1185">Reference proteome</keyword>
<feature type="transmembrane region" description="Helical" evidence="1">
    <location>
        <begin position="47"/>
        <end position="67"/>
    </location>
</feature>
<name>A0ABW9JLY9_9SPHI</name>
<keyword evidence="1" id="KW-1133">Transmembrane helix</keyword>
<sequence>MKFFRKNKERKTQGTLTDHISVYLNCRQRKVADWLNGKTAGVSRKSLIYGLVFFCLLFGSYLIYVLISAFNSNI</sequence>